<dbReference type="Gramene" id="BGIOSGA009636-TA">
    <property type="protein sequence ID" value="BGIOSGA009636-PA"/>
    <property type="gene ID" value="BGIOSGA009636"/>
</dbReference>
<protein>
    <recommendedName>
        <fullName evidence="1">Aldehyde oxidase/xanthine dehydrogenase second molybdopterin binding domain-containing protein</fullName>
    </recommendedName>
</protein>
<proteinExistence type="predicted"/>
<dbReference type="InterPro" id="IPR046867">
    <property type="entry name" value="AldOxase/xan_DH_MoCoBD2"/>
</dbReference>
<dbReference type="SUPFAM" id="SSF56003">
    <property type="entry name" value="Molybdenum cofactor-binding domain"/>
    <property type="match status" value="1"/>
</dbReference>
<dbReference type="PANTHER" id="PTHR11908:SF92">
    <property type="entry name" value="ALDEHYDE OXIDASE 1-RELATED"/>
    <property type="match status" value="1"/>
</dbReference>
<keyword evidence="3" id="KW-1185">Reference proteome</keyword>
<dbReference type="GO" id="GO:0005506">
    <property type="term" value="F:iron ion binding"/>
    <property type="evidence" value="ECO:0007669"/>
    <property type="project" value="InterPro"/>
</dbReference>
<evidence type="ECO:0000313" key="3">
    <source>
        <dbReference type="Proteomes" id="UP000007015"/>
    </source>
</evidence>
<evidence type="ECO:0000259" key="1">
    <source>
        <dbReference type="Pfam" id="PF20256"/>
    </source>
</evidence>
<dbReference type="HOGENOM" id="CLU_1257882_0_0_1"/>
<organism evidence="2 3">
    <name type="scientific">Oryza sativa subsp. indica</name>
    <name type="common">Rice</name>
    <dbReference type="NCBI Taxonomy" id="39946"/>
    <lineage>
        <taxon>Eukaryota</taxon>
        <taxon>Viridiplantae</taxon>
        <taxon>Streptophyta</taxon>
        <taxon>Embryophyta</taxon>
        <taxon>Tracheophyta</taxon>
        <taxon>Spermatophyta</taxon>
        <taxon>Magnoliopsida</taxon>
        <taxon>Liliopsida</taxon>
        <taxon>Poales</taxon>
        <taxon>Poaceae</taxon>
        <taxon>BOP clade</taxon>
        <taxon>Oryzoideae</taxon>
        <taxon>Oryzeae</taxon>
        <taxon>Oryzinae</taxon>
        <taxon>Oryza</taxon>
        <taxon>Oryza sativa</taxon>
    </lineage>
</organism>
<evidence type="ECO:0000313" key="2">
    <source>
        <dbReference type="EMBL" id="EEC76337.1"/>
    </source>
</evidence>
<reference evidence="2 3" key="1">
    <citation type="journal article" date="2005" name="PLoS Biol.">
        <title>The genomes of Oryza sativa: a history of duplications.</title>
        <authorList>
            <person name="Yu J."/>
            <person name="Wang J."/>
            <person name="Lin W."/>
            <person name="Li S."/>
            <person name="Li H."/>
            <person name="Zhou J."/>
            <person name="Ni P."/>
            <person name="Dong W."/>
            <person name="Hu S."/>
            <person name="Zeng C."/>
            <person name="Zhang J."/>
            <person name="Zhang Y."/>
            <person name="Li R."/>
            <person name="Xu Z."/>
            <person name="Li S."/>
            <person name="Li X."/>
            <person name="Zheng H."/>
            <person name="Cong L."/>
            <person name="Lin L."/>
            <person name="Yin J."/>
            <person name="Geng J."/>
            <person name="Li G."/>
            <person name="Shi J."/>
            <person name="Liu J."/>
            <person name="Lv H."/>
            <person name="Li J."/>
            <person name="Wang J."/>
            <person name="Deng Y."/>
            <person name="Ran L."/>
            <person name="Shi X."/>
            <person name="Wang X."/>
            <person name="Wu Q."/>
            <person name="Li C."/>
            <person name="Ren X."/>
            <person name="Wang J."/>
            <person name="Wang X."/>
            <person name="Li D."/>
            <person name="Liu D."/>
            <person name="Zhang X."/>
            <person name="Ji Z."/>
            <person name="Zhao W."/>
            <person name="Sun Y."/>
            <person name="Zhang Z."/>
            <person name="Bao J."/>
            <person name="Han Y."/>
            <person name="Dong L."/>
            <person name="Ji J."/>
            <person name="Chen P."/>
            <person name="Wu S."/>
            <person name="Liu J."/>
            <person name="Xiao Y."/>
            <person name="Bu D."/>
            <person name="Tan J."/>
            <person name="Yang L."/>
            <person name="Ye C."/>
            <person name="Zhang J."/>
            <person name="Xu J."/>
            <person name="Zhou Y."/>
            <person name="Yu Y."/>
            <person name="Zhang B."/>
            <person name="Zhuang S."/>
            <person name="Wei H."/>
            <person name="Liu B."/>
            <person name="Lei M."/>
            <person name="Yu H."/>
            <person name="Li Y."/>
            <person name="Xu H."/>
            <person name="Wei S."/>
            <person name="He X."/>
            <person name="Fang L."/>
            <person name="Zhang Z."/>
            <person name="Zhang Y."/>
            <person name="Huang X."/>
            <person name="Su Z."/>
            <person name="Tong W."/>
            <person name="Li J."/>
            <person name="Tong Z."/>
            <person name="Li S."/>
            <person name="Ye J."/>
            <person name="Wang L."/>
            <person name="Fang L."/>
            <person name="Lei T."/>
            <person name="Chen C."/>
            <person name="Chen H."/>
            <person name="Xu Z."/>
            <person name="Li H."/>
            <person name="Huang H."/>
            <person name="Zhang F."/>
            <person name="Xu H."/>
            <person name="Li N."/>
            <person name="Zhao C."/>
            <person name="Li S."/>
            <person name="Dong L."/>
            <person name="Huang Y."/>
            <person name="Li L."/>
            <person name="Xi Y."/>
            <person name="Qi Q."/>
            <person name="Li W."/>
            <person name="Zhang B."/>
            <person name="Hu W."/>
            <person name="Zhang Y."/>
            <person name="Tian X."/>
            <person name="Jiao Y."/>
            <person name="Liang X."/>
            <person name="Jin J."/>
            <person name="Gao L."/>
            <person name="Zheng W."/>
            <person name="Hao B."/>
            <person name="Liu S."/>
            <person name="Wang W."/>
            <person name="Yuan L."/>
            <person name="Cao M."/>
            <person name="McDermott J."/>
            <person name="Samudrala R."/>
            <person name="Wang J."/>
            <person name="Wong G.K."/>
            <person name="Yang H."/>
        </authorList>
    </citation>
    <scope>NUCLEOTIDE SEQUENCE [LARGE SCALE GENOMIC DNA]</scope>
    <source>
        <strain evidence="3">cv. 93-11</strain>
    </source>
</reference>
<dbReference type="Pfam" id="PF20256">
    <property type="entry name" value="MoCoBD_2"/>
    <property type="match status" value="1"/>
</dbReference>
<feature type="domain" description="Aldehyde oxidase/xanthine dehydrogenase second molybdopterin binding" evidence="1">
    <location>
        <begin position="106"/>
        <end position="160"/>
    </location>
</feature>
<dbReference type="PANTHER" id="PTHR11908">
    <property type="entry name" value="XANTHINE DEHYDROGENASE"/>
    <property type="match status" value="1"/>
</dbReference>
<dbReference type="InterPro" id="IPR037165">
    <property type="entry name" value="AldOxase/xan_DH_Mopterin-bd_sf"/>
</dbReference>
<name>B8ALB5_ORYSI</name>
<dbReference type="InterPro" id="IPR016208">
    <property type="entry name" value="Ald_Oxase/xanthine_DH-like"/>
</dbReference>
<dbReference type="STRING" id="39946.B8ALB5"/>
<accession>B8ALB5</accession>
<dbReference type="AlphaFoldDB" id="B8ALB5"/>
<dbReference type="Gene3D" id="3.30.365.10">
    <property type="entry name" value="Aldehyde oxidase/xanthine dehydrogenase, molybdopterin binding domain"/>
    <property type="match status" value="1"/>
</dbReference>
<dbReference type="GO" id="GO:0016491">
    <property type="term" value="F:oxidoreductase activity"/>
    <property type="evidence" value="ECO:0007669"/>
    <property type="project" value="InterPro"/>
</dbReference>
<gene>
    <name evidence="2" type="ORF">OsI_13907</name>
</gene>
<dbReference type="EMBL" id="CM000128">
    <property type="protein sequence ID" value="EEC76337.1"/>
    <property type="molecule type" value="Genomic_DNA"/>
</dbReference>
<sequence>MPPPTLAVAVRHTPSPHRYRAPFGVGPPFPLLRPPISSVGTGSGILLPRSGVAWPTLEGGWRGPFRQIRRPHHLLAPDQAVAAVKKRGDALPYAQPLEFVIELGRSARGISCVPITYDVRLRTTLGKVSIMNDGSIAGGFEIGQGLWTKVKQMTAFALGQLCDDLDKASMASVKLTEHTYWTPDRTFPSYLNYGPAVSEVEVDMLTGATTILRSDLILKT</sequence>
<dbReference type="Proteomes" id="UP000007015">
    <property type="component" value="Chromosome 3"/>
</dbReference>